<sequence length="127" mass="13586">MKFVCLQRGILVLTSALLSGCFDSPEPLAKPAMAVAPGYIRLDSGKQIQVIGYERCPGSGYSMVGRVVADNMRKHCTLISEGASHFEISVGTSIGVVVERWSVVADSRSVRLVRPDGDGATVFRVAD</sequence>
<proteinExistence type="predicted"/>
<organism evidence="1 2">
    <name type="scientific">Pseudomonas putida</name>
    <name type="common">Arthrobacter siderocapsulatus</name>
    <dbReference type="NCBI Taxonomy" id="303"/>
    <lineage>
        <taxon>Bacteria</taxon>
        <taxon>Pseudomonadati</taxon>
        <taxon>Pseudomonadota</taxon>
        <taxon>Gammaproteobacteria</taxon>
        <taxon>Pseudomonadales</taxon>
        <taxon>Pseudomonadaceae</taxon>
        <taxon>Pseudomonas</taxon>
    </lineage>
</organism>
<dbReference type="AlphaFoldDB" id="A0A1L7NM15"/>
<evidence type="ECO:0008006" key="3">
    <source>
        <dbReference type="Google" id="ProtNLM"/>
    </source>
</evidence>
<reference evidence="1 2" key="1">
    <citation type="submission" date="2015-11" db="EMBL/GenBank/DDBJ databases">
        <title>Complete genome sequencing of a biphenyl-degrading bacterium, Pseudomonas putida KF715 (=NBRC110667).</title>
        <authorList>
            <person name="Suenaga H."/>
            <person name="Fujihara N."/>
            <person name="Watanabe T."/>
            <person name="Hirose J."/>
            <person name="Kimura N."/>
            <person name="Yamazoe A."/>
            <person name="Hosoyama A."/>
            <person name="Shimodaira J."/>
            <person name="Furukawa K."/>
        </authorList>
    </citation>
    <scope>NUCLEOTIDE SEQUENCE [LARGE SCALE GENOMIC DNA]</scope>
    <source>
        <strain evidence="1 2">KF715</strain>
        <plasmid evidence="2">Plasmid pkf715a dna</plasmid>
    </source>
</reference>
<geneLocation type="plasmid" evidence="2">
    <name>pkf715a dna</name>
</geneLocation>
<gene>
    <name evidence="1" type="ORF">KF715C_pA110</name>
</gene>
<dbReference type="Proteomes" id="UP000218731">
    <property type="component" value="Plasmid pKF715A"/>
</dbReference>
<accession>A0A1L7NM15</accession>
<protein>
    <recommendedName>
        <fullName evidence="3">Lipoprotein</fullName>
    </recommendedName>
</protein>
<evidence type="ECO:0000313" key="1">
    <source>
        <dbReference type="EMBL" id="BAW26516.1"/>
    </source>
</evidence>
<name>A0A1L7NM15_PSEPU</name>
<keyword evidence="1" id="KW-0614">Plasmid</keyword>
<dbReference type="PROSITE" id="PS51257">
    <property type="entry name" value="PROKAR_LIPOPROTEIN"/>
    <property type="match status" value="1"/>
</dbReference>
<dbReference type="EMBL" id="AP015030">
    <property type="protein sequence ID" value="BAW26516.1"/>
    <property type="molecule type" value="Genomic_DNA"/>
</dbReference>
<evidence type="ECO:0000313" key="2">
    <source>
        <dbReference type="Proteomes" id="UP000218731"/>
    </source>
</evidence>